<feature type="region of interest" description="Disordered" evidence="8">
    <location>
        <begin position="1"/>
        <end position="29"/>
    </location>
</feature>
<feature type="compositionally biased region" description="Basic and acidic residues" evidence="8">
    <location>
        <begin position="604"/>
        <end position="623"/>
    </location>
</feature>
<dbReference type="Gene3D" id="1.25.40.20">
    <property type="entry name" value="Ankyrin repeat-containing domain"/>
    <property type="match status" value="2"/>
</dbReference>
<evidence type="ECO:0000256" key="2">
    <source>
        <dbReference type="ARBA" id="ARBA00022490"/>
    </source>
</evidence>
<feature type="compositionally biased region" description="Polar residues" evidence="8">
    <location>
        <begin position="378"/>
        <end position="410"/>
    </location>
</feature>
<feature type="compositionally biased region" description="Polar residues" evidence="8">
    <location>
        <begin position="535"/>
        <end position="551"/>
    </location>
</feature>
<dbReference type="PRINTS" id="PR01415">
    <property type="entry name" value="ANKYRIN"/>
</dbReference>
<dbReference type="Gene3D" id="6.10.250.1820">
    <property type="match status" value="1"/>
</dbReference>
<dbReference type="GO" id="GO:0019208">
    <property type="term" value="F:phosphatase regulator activity"/>
    <property type="evidence" value="ECO:0007669"/>
    <property type="project" value="UniProtKB-UniRule"/>
</dbReference>
<proteinExistence type="predicted"/>
<feature type="compositionally biased region" description="Basic and acidic residues" evidence="8">
    <location>
        <begin position="552"/>
        <end position="568"/>
    </location>
</feature>
<dbReference type="CDD" id="cd21944">
    <property type="entry name" value="IPD_MYPT1"/>
    <property type="match status" value="1"/>
</dbReference>
<dbReference type="InterPro" id="IPR031775">
    <property type="entry name" value="PRKG1_interact"/>
</dbReference>
<keyword evidence="7" id="KW-0175">Coiled coil</keyword>
<dbReference type="GO" id="GO:0007165">
    <property type="term" value="P:signal transduction"/>
    <property type="evidence" value="ECO:0007669"/>
    <property type="project" value="InterPro"/>
</dbReference>
<dbReference type="GO" id="GO:0031672">
    <property type="term" value="C:A band"/>
    <property type="evidence" value="ECO:0007669"/>
    <property type="project" value="TreeGrafter"/>
</dbReference>
<dbReference type="SMART" id="SM00248">
    <property type="entry name" value="ANK"/>
    <property type="match status" value="6"/>
</dbReference>
<dbReference type="FunFam" id="1.25.40.20:FF:000876">
    <property type="entry name" value="Protein phosphatase 1 regulatory subunit 12A"/>
    <property type="match status" value="1"/>
</dbReference>
<feature type="compositionally biased region" description="Acidic residues" evidence="8">
    <location>
        <begin position="358"/>
        <end position="368"/>
    </location>
</feature>
<feature type="compositionally biased region" description="Basic residues" evidence="8">
    <location>
        <begin position="772"/>
        <end position="783"/>
    </location>
</feature>
<dbReference type="PANTHER" id="PTHR24179">
    <property type="entry name" value="PROTEIN PHOSPHATASE 1 REGULATORY SUBUNIT 12"/>
    <property type="match status" value="1"/>
</dbReference>
<evidence type="ECO:0000256" key="3">
    <source>
        <dbReference type="ARBA" id="ARBA00022737"/>
    </source>
</evidence>
<gene>
    <name evidence="10" type="primary">ppp1r12a</name>
</gene>
<dbReference type="PANTHER" id="PTHR24179:SF20">
    <property type="entry name" value="PROTEIN PHOSPHATASE 1 REGULATORY SUBUNIT 12A"/>
    <property type="match status" value="1"/>
</dbReference>
<evidence type="ECO:0000256" key="7">
    <source>
        <dbReference type="SAM" id="Coils"/>
    </source>
</evidence>
<sequence length="954" mass="106981">MKMADAKQKRNEQLKRWLGSETDQEPPVLKKKKTKVKFDDGAVFLAACSSGDTEEVLRMLDRGADINYANVDGLTALHQACIDDNVDMVTFLVEHGACINQPDNEGWIPLHAAASCGYLDIAEYLIGQGASVGVVNSEGETPLDIAEEEAMEELLQNEINRQGVDIEAARKEEERVMLRDARQWLNSGQIQDVRHTKSGGTALHVAAAKGYVEVLKLLIQAGYDVNIKDYDGWTPLHAAAHWGKEEACRILVEHLCDMDLINKMGQTPFDVADEDVLGYLEELQKKQNLVSWFKTDVKKSPWIETRTTGDNNQSLKPLKSEETLLLEPEKSAPRIETLEPEKVDEEDEGKKDESSCSSEDDEEEDSESETEKSKPTPAVSNSTTPGSTGITVSSPASPTNQVTAPASVTQPAGKVSAKVEEERKDESPASWRLGLRKTGSYGALAEITAAKEAQREKDTTTGVMRSASSPRLSSSLDNKDKDKDKSTRLAYVAPTIPRKPASTSDIDEKENRDSTALIRSGSYTRRRWDDELKNSEGSGSTNRNPSYQRSRYWSEESAEREKDKEKESAAVIPTINTGSTTTAASTATTTAMSTTTATTTTTGPERRRSYLTPVRDEESESQRKARSRQARQSRRSTQGVTLTDLQEAEKTIGRSRPPKSREDEKEEKQDKEKQQEEKKETETKEDDYRSKYRSSFEDRYRPSSSSSTSAISTISTASTPSYTLSSSSSSLNRPNSLTGITSPYSRSSRDAEKEADKEEKEGEDKSQPRSIRDRRRPREKRRSTGVSFWTQDGDENDPEQQSDSEEGSTKGEPQSDRLSRSSTSSLDRNDALFSRSYGESRRPYTSRLDRDDTTDYKKLYEQILAENEKLKAQLRDTDLELADLKLQLEKATQRQERYADRSQLEMEKRERRALERKISEMEEELKMLPDLKADNQRLKDENGALIRVISKLSK</sequence>
<dbReference type="GO" id="GO:0019901">
    <property type="term" value="F:protein kinase binding"/>
    <property type="evidence" value="ECO:0007669"/>
    <property type="project" value="InterPro"/>
</dbReference>
<dbReference type="Pfam" id="PF15898">
    <property type="entry name" value="PRKG1_interact"/>
    <property type="match status" value="1"/>
</dbReference>
<feature type="coiled-coil region" evidence="7">
    <location>
        <begin position="860"/>
        <end position="941"/>
    </location>
</feature>
<dbReference type="Gene3D" id="6.10.140.390">
    <property type="match status" value="1"/>
</dbReference>
<evidence type="ECO:0000256" key="5">
    <source>
        <dbReference type="PIRNR" id="PIRNR038141"/>
    </source>
</evidence>
<dbReference type="PIRSF" id="PIRSF038141">
    <property type="entry name" value="PP1_12ABC_vert"/>
    <property type="match status" value="1"/>
</dbReference>
<feature type="compositionally biased region" description="Basic and acidic residues" evidence="8">
    <location>
        <begin position="747"/>
        <end position="771"/>
    </location>
</feature>
<dbReference type="Ensembl" id="ENSSFAT00005052892.1">
    <property type="protein sequence ID" value="ENSSFAP00005051247.1"/>
    <property type="gene ID" value="ENSSFAG00005024659.1"/>
</dbReference>
<evidence type="ECO:0000259" key="9">
    <source>
        <dbReference type="Pfam" id="PF15898"/>
    </source>
</evidence>
<dbReference type="InterPro" id="IPR017401">
    <property type="entry name" value="MYPT1/MYPT2/Mbs85"/>
</dbReference>
<feature type="repeat" description="ANK" evidence="6">
    <location>
        <begin position="105"/>
        <end position="137"/>
    </location>
</feature>
<dbReference type="GO" id="GO:0030018">
    <property type="term" value="C:Z disc"/>
    <property type="evidence" value="ECO:0007669"/>
    <property type="project" value="TreeGrafter"/>
</dbReference>
<feature type="compositionally biased region" description="Low complexity" evidence="8">
    <location>
        <begin position="465"/>
        <end position="476"/>
    </location>
</feature>
<protein>
    <recommendedName>
        <fullName evidence="5">Protein phosphatase 1 regulatory subunit</fullName>
    </recommendedName>
</protein>
<feature type="compositionally biased region" description="Basic and acidic residues" evidence="8">
    <location>
        <begin position="838"/>
        <end position="855"/>
    </location>
</feature>
<feature type="compositionally biased region" description="Basic and acidic residues" evidence="8">
    <location>
        <begin position="807"/>
        <end position="819"/>
    </location>
</feature>
<evidence type="ECO:0000256" key="1">
    <source>
        <dbReference type="ARBA" id="ARBA00004496"/>
    </source>
</evidence>
<organism evidence="10 11">
    <name type="scientific">Salarias fasciatus</name>
    <name type="common">Jewelled blenny</name>
    <name type="synonym">Blennius fasciatus</name>
    <dbReference type="NCBI Taxonomy" id="181472"/>
    <lineage>
        <taxon>Eukaryota</taxon>
        <taxon>Metazoa</taxon>
        <taxon>Chordata</taxon>
        <taxon>Craniata</taxon>
        <taxon>Vertebrata</taxon>
        <taxon>Euteleostomi</taxon>
        <taxon>Actinopterygii</taxon>
        <taxon>Neopterygii</taxon>
        <taxon>Teleostei</taxon>
        <taxon>Neoteleostei</taxon>
        <taxon>Acanthomorphata</taxon>
        <taxon>Ovalentaria</taxon>
        <taxon>Blenniimorphae</taxon>
        <taxon>Blenniiformes</taxon>
        <taxon>Blennioidei</taxon>
        <taxon>Blenniidae</taxon>
        <taxon>Salariinae</taxon>
        <taxon>Salarias</taxon>
    </lineage>
</organism>
<feature type="compositionally biased region" description="Basic and acidic residues" evidence="8">
    <location>
        <begin position="417"/>
        <end position="427"/>
    </location>
</feature>
<evidence type="ECO:0000313" key="11">
    <source>
        <dbReference type="Proteomes" id="UP000472267"/>
    </source>
</evidence>
<feature type="compositionally biased region" description="Low complexity" evidence="8">
    <location>
        <begin position="702"/>
        <end position="738"/>
    </location>
</feature>
<feature type="compositionally biased region" description="Basic and acidic residues" evidence="8">
    <location>
        <begin position="318"/>
        <end position="341"/>
    </location>
</feature>
<feature type="repeat" description="ANK" evidence="6">
    <location>
        <begin position="231"/>
        <end position="263"/>
    </location>
</feature>
<evidence type="ECO:0000256" key="4">
    <source>
        <dbReference type="ARBA" id="ARBA00023043"/>
    </source>
</evidence>
<feature type="compositionally biased region" description="Polar residues" evidence="8">
    <location>
        <begin position="305"/>
        <end position="315"/>
    </location>
</feature>
<keyword evidence="3" id="KW-0677">Repeat</keyword>
<accession>A0A672JDG8</accession>
<dbReference type="AlphaFoldDB" id="A0A672JDG8"/>
<dbReference type="SUPFAM" id="SSF48403">
    <property type="entry name" value="Ankyrin repeat"/>
    <property type="match status" value="1"/>
</dbReference>
<dbReference type="InterPro" id="IPR051226">
    <property type="entry name" value="PP1_Regulatory_Subunit"/>
</dbReference>
<comment type="subunit">
    <text evidence="5">PP1 comprises a catalytic subunit, and one or several targeting or regulatory subunits.</text>
</comment>
<dbReference type="GO" id="GO:0004857">
    <property type="term" value="F:enzyme inhibitor activity"/>
    <property type="evidence" value="ECO:0007669"/>
    <property type="project" value="TreeGrafter"/>
</dbReference>
<comment type="subcellular location">
    <subcellularLocation>
        <location evidence="1 5">Cytoplasm</location>
    </subcellularLocation>
</comment>
<dbReference type="InterPro" id="IPR036770">
    <property type="entry name" value="Ankyrin_rpt-contain_sf"/>
</dbReference>
<feature type="repeat" description="ANK" evidence="6">
    <location>
        <begin position="72"/>
        <end position="104"/>
    </location>
</feature>
<feature type="repeat" description="ANK" evidence="6">
    <location>
        <begin position="198"/>
        <end position="230"/>
    </location>
</feature>
<evidence type="ECO:0000256" key="8">
    <source>
        <dbReference type="SAM" id="MobiDB-lite"/>
    </source>
</evidence>
<feature type="domain" description="cGMP-dependent protein kinase interacting" evidence="9">
    <location>
        <begin position="855"/>
        <end position="954"/>
    </location>
</feature>
<feature type="compositionally biased region" description="Acidic residues" evidence="8">
    <location>
        <begin position="792"/>
        <end position="806"/>
    </location>
</feature>
<dbReference type="Proteomes" id="UP000472267">
    <property type="component" value="Chromosome 17"/>
</dbReference>
<feature type="compositionally biased region" description="Basic and acidic residues" evidence="8">
    <location>
        <begin position="1"/>
        <end position="15"/>
    </location>
</feature>
<feature type="compositionally biased region" description="Basic residues" evidence="8">
    <location>
        <begin position="624"/>
        <end position="634"/>
    </location>
</feature>
<dbReference type="PROSITE" id="PS50088">
    <property type="entry name" value="ANK_REPEAT"/>
    <property type="match status" value="4"/>
</dbReference>
<dbReference type="InterPro" id="IPR002110">
    <property type="entry name" value="Ankyrin_rpt"/>
</dbReference>
<keyword evidence="11" id="KW-1185">Reference proteome</keyword>
<reference evidence="10" key="2">
    <citation type="submission" date="2025-08" db="UniProtKB">
        <authorList>
            <consortium name="Ensembl"/>
        </authorList>
    </citation>
    <scope>IDENTIFICATION</scope>
</reference>
<dbReference type="PROSITE" id="PS50297">
    <property type="entry name" value="ANK_REP_REGION"/>
    <property type="match status" value="4"/>
</dbReference>
<reference evidence="10" key="3">
    <citation type="submission" date="2025-09" db="UniProtKB">
        <authorList>
            <consortium name="Ensembl"/>
        </authorList>
    </citation>
    <scope>IDENTIFICATION</scope>
</reference>
<keyword evidence="2 5" id="KW-0963">Cytoplasm</keyword>
<feature type="compositionally biased region" description="Low complexity" evidence="8">
    <location>
        <begin position="577"/>
        <end position="602"/>
    </location>
</feature>
<dbReference type="Pfam" id="PF12796">
    <property type="entry name" value="Ank_2"/>
    <property type="match status" value="2"/>
</dbReference>
<evidence type="ECO:0000313" key="10">
    <source>
        <dbReference type="Ensembl" id="ENSSFAP00005051247.1"/>
    </source>
</evidence>
<name>A0A672JDG8_SALFA</name>
<reference evidence="10" key="1">
    <citation type="submission" date="2019-06" db="EMBL/GenBank/DDBJ databases">
        <authorList>
            <consortium name="Wellcome Sanger Institute Data Sharing"/>
        </authorList>
    </citation>
    <scope>NUCLEOTIDE SEQUENCE [LARGE SCALE GENOMIC DNA]</scope>
</reference>
<feature type="compositionally biased region" description="Basic and acidic residues" evidence="8">
    <location>
        <begin position="659"/>
        <end position="701"/>
    </location>
</feature>
<keyword evidence="4 6" id="KW-0040">ANK repeat</keyword>
<evidence type="ECO:0000256" key="6">
    <source>
        <dbReference type="PROSITE-ProRule" id="PRU00023"/>
    </source>
</evidence>
<feature type="compositionally biased region" description="Basic and acidic residues" evidence="8">
    <location>
        <begin position="477"/>
        <end position="487"/>
    </location>
</feature>
<feature type="region of interest" description="Disordered" evidence="8">
    <location>
        <begin position="304"/>
        <end position="855"/>
    </location>
</feature>
<dbReference type="FunFam" id="1.25.40.20:FF:000004">
    <property type="entry name" value="Phosphatase 1 regulatory subunit 12A"/>
    <property type="match status" value="1"/>
</dbReference>